<evidence type="ECO:0000256" key="2">
    <source>
        <dbReference type="ARBA" id="ARBA00007534"/>
    </source>
</evidence>
<keyword evidence="4 12" id="KW-0719">Serine esterase</keyword>
<dbReference type="PROSITE" id="PS00155">
    <property type="entry name" value="CUTINASE_1"/>
    <property type="match status" value="1"/>
</dbReference>
<keyword evidence="14" id="KW-1185">Reference proteome</keyword>
<comment type="catalytic activity">
    <reaction evidence="9 12">
        <text>cutin + H2O = cutin monomers.</text>
        <dbReference type="EC" id="3.1.1.74"/>
    </reaction>
</comment>
<dbReference type="GeneID" id="42004406"/>
<dbReference type="Gene3D" id="3.40.50.1820">
    <property type="entry name" value="alpha/beta hydrolase"/>
    <property type="match status" value="1"/>
</dbReference>
<evidence type="ECO:0000256" key="3">
    <source>
        <dbReference type="ARBA" id="ARBA00013095"/>
    </source>
</evidence>
<feature type="active site" description="Proton donor/acceptor" evidence="10">
    <location>
        <position position="123"/>
    </location>
</feature>
<evidence type="ECO:0000256" key="7">
    <source>
        <dbReference type="ARBA" id="ARBA00022801"/>
    </source>
</evidence>
<evidence type="ECO:0000256" key="12">
    <source>
        <dbReference type="RuleBase" id="RU361263"/>
    </source>
</evidence>
<dbReference type="GO" id="GO:0005576">
    <property type="term" value="C:extracellular region"/>
    <property type="evidence" value="ECO:0007669"/>
    <property type="project" value="UniProtKB-SubCell"/>
</dbReference>
<feature type="disulfide bond" evidence="11">
    <location>
        <begin position="101"/>
        <end position="108"/>
    </location>
</feature>
<dbReference type="EC" id="3.1.1.74" evidence="3 12"/>
<gene>
    <name evidence="13" type="ORF">SmJEL517_g03181</name>
</gene>
<dbReference type="Pfam" id="PF01083">
    <property type="entry name" value="Cutinase"/>
    <property type="match status" value="1"/>
</dbReference>
<evidence type="ECO:0000256" key="5">
    <source>
        <dbReference type="ARBA" id="ARBA00022525"/>
    </source>
</evidence>
<evidence type="ECO:0000256" key="9">
    <source>
        <dbReference type="ARBA" id="ARBA00034045"/>
    </source>
</evidence>
<dbReference type="InterPro" id="IPR043580">
    <property type="entry name" value="CUTINASE_1"/>
</dbReference>
<dbReference type="InterPro" id="IPR000675">
    <property type="entry name" value="Cutinase/axe"/>
</dbReference>
<dbReference type="InterPro" id="IPR011150">
    <property type="entry name" value="Cutinase_monf"/>
</dbReference>
<proteinExistence type="inferred from homology"/>
<evidence type="ECO:0000256" key="8">
    <source>
        <dbReference type="ARBA" id="ARBA00023157"/>
    </source>
</evidence>
<feature type="active site" description="Nucleophile" evidence="10">
    <location>
        <position position="54"/>
    </location>
</feature>
<evidence type="ECO:0000256" key="4">
    <source>
        <dbReference type="ARBA" id="ARBA00022487"/>
    </source>
</evidence>
<keyword evidence="7 12" id="KW-0378">Hydrolase</keyword>
<comment type="similarity">
    <text evidence="2 12">Belongs to the cutinase family.</text>
</comment>
<feature type="active site" evidence="10">
    <location>
        <position position="105"/>
    </location>
</feature>
<organism evidence="13 14">
    <name type="scientific">Synchytrium microbalum</name>
    <dbReference type="NCBI Taxonomy" id="1806994"/>
    <lineage>
        <taxon>Eukaryota</taxon>
        <taxon>Fungi</taxon>
        <taxon>Fungi incertae sedis</taxon>
        <taxon>Chytridiomycota</taxon>
        <taxon>Chytridiomycota incertae sedis</taxon>
        <taxon>Chytridiomycetes</taxon>
        <taxon>Synchytriales</taxon>
        <taxon>Synchytriaceae</taxon>
        <taxon>Synchytrium</taxon>
    </lineage>
</organism>
<accession>A0A507C7K3</accession>
<keyword evidence="5 12" id="KW-0964">Secreted</keyword>
<evidence type="ECO:0000313" key="14">
    <source>
        <dbReference type="Proteomes" id="UP000319731"/>
    </source>
</evidence>
<dbReference type="SMART" id="SM01110">
    <property type="entry name" value="Cutinase"/>
    <property type="match status" value="1"/>
</dbReference>
<evidence type="ECO:0000313" key="13">
    <source>
        <dbReference type="EMBL" id="TPX34044.1"/>
    </source>
</evidence>
<keyword evidence="6" id="KW-0732">Signal</keyword>
<comment type="subcellular location">
    <subcellularLocation>
        <location evidence="1 12">Secreted</location>
    </subcellularLocation>
</comment>
<dbReference type="PANTHER" id="PTHR48250">
    <property type="entry name" value="CUTINASE 2-RELATED"/>
    <property type="match status" value="1"/>
</dbReference>
<dbReference type="SUPFAM" id="SSF53474">
    <property type="entry name" value="alpha/beta-Hydrolases"/>
    <property type="match status" value="1"/>
</dbReference>
<comment type="function">
    <text evidence="12">Catalyzes the hydrolysis of complex carboxylic polyesters found in the cell wall of plants. Degrades cutin, a macromolecule that forms the structure of the plant cuticle.</text>
</comment>
<evidence type="ECO:0000256" key="6">
    <source>
        <dbReference type="ARBA" id="ARBA00022729"/>
    </source>
</evidence>
<evidence type="ECO:0000256" key="11">
    <source>
        <dbReference type="PIRSR" id="PIRSR611150-2"/>
    </source>
</evidence>
<dbReference type="InterPro" id="IPR029058">
    <property type="entry name" value="AB_hydrolase_fold"/>
</dbReference>
<dbReference type="EMBL" id="QEAO01000016">
    <property type="protein sequence ID" value="TPX34044.1"/>
    <property type="molecule type" value="Genomic_DNA"/>
</dbReference>
<dbReference type="OrthoDB" id="2145652at2759"/>
<dbReference type="GO" id="GO:0016052">
    <property type="term" value="P:carbohydrate catabolic process"/>
    <property type="evidence" value="ECO:0007669"/>
    <property type="project" value="TreeGrafter"/>
</dbReference>
<keyword evidence="8 11" id="KW-1015">Disulfide bond</keyword>
<dbReference type="RefSeq" id="XP_031024886.1">
    <property type="nucleotide sequence ID" value="XM_031169109.1"/>
</dbReference>
<reference evidence="13 14" key="1">
    <citation type="journal article" date="2019" name="Sci. Rep.">
        <title>Comparative genomics of chytrid fungi reveal insights into the obligate biotrophic and pathogenic lifestyle of Synchytrium endobioticum.</title>
        <authorList>
            <person name="van de Vossenberg B.T.L.H."/>
            <person name="Warris S."/>
            <person name="Nguyen H.D.T."/>
            <person name="van Gent-Pelzer M.P.E."/>
            <person name="Joly D.L."/>
            <person name="van de Geest H.C."/>
            <person name="Bonants P.J.M."/>
            <person name="Smith D.S."/>
            <person name="Levesque C.A."/>
            <person name="van der Lee T.A.J."/>
        </authorList>
    </citation>
    <scope>NUCLEOTIDE SEQUENCE [LARGE SCALE GENOMIC DNA]</scope>
    <source>
        <strain evidence="13 14">JEL517</strain>
    </source>
</reference>
<dbReference type="PANTHER" id="PTHR48250:SF2">
    <property type="entry name" value="CUTINASE"/>
    <property type="match status" value="1"/>
</dbReference>
<comment type="caution">
    <text evidence="13">The sequence shown here is derived from an EMBL/GenBank/DDBJ whole genome shotgun (WGS) entry which is preliminary data.</text>
</comment>
<protein>
    <recommendedName>
        <fullName evidence="3 12">Cutinase</fullName>
        <ecNumber evidence="3 12">3.1.1.74</ecNumber>
    </recommendedName>
</protein>
<dbReference type="AlphaFoldDB" id="A0A507C7K3"/>
<dbReference type="GO" id="GO:0050525">
    <property type="term" value="F:cutinase activity"/>
    <property type="evidence" value="ECO:0007669"/>
    <property type="project" value="UniProtKB-UniRule"/>
</dbReference>
<evidence type="ECO:0000256" key="10">
    <source>
        <dbReference type="PIRSR" id="PIRSR611150-1"/>
    </source>
</evidence>
<sequence>MNADNLALQGVDYPAILSVGLNGGDPADGHKMADLVDQTTVACPATQIVLGGYSQGAELVRRALTFSKSVARIVAVVTFGDPQNTAAMDSRVDVSRIKVYCHKNDTVCSGAHLTNLLQISAPHYTYGLLDAGDAASFIFSKLKL</sequence>
<dbReference type="Proteomes" id="UP000319731">
    <property type="component" value="Unassembled WGS sequence"/>
</dbReference>
<name>A0A507C7K3_9FUNG</name>
<evidence type="ECO:0000256" key="1">
    <source>
        <dbReference type="ARBA" id="ARBA00004613"/>
    </source>
</evidence>